<comment type="caution">
    <text evidence="5">The sequence shown here is derived from an EMBL/GenBank/DDBJ whole genome shotgun (WGS) entry which is preliminary data.</text>
</comment>
<evidence type="ECO:0000259" key="3">
    <source>
        <dbReference type="Pfam" id="PF00725"/>
    </source>
</evidence>
<dbReference type="Gene3D" id="3.40.50.720">
    <property type="entry name" value="NAD(P)-binding Rossmann-like Domain"/>
    <property type="match status" value="1"/>
</dbReference>
<feature type="domain" description="3-hydroxyacyl-CoA dehydrogenase NAD binding" evidence="4">
    <location>
        <begin position="20"/>
        <end position="147"/>
    </location>
</feature>
<evidence type="ECO:0000256" key="1">
    <source>
        <dbReference type="ARBA" id="ARBA00009463"/>
    </source>
</evidence>
<accession>A0A4S8SID8</accession>
<dbReference type="PIRSF" id="PIRSF000105">
    <property type="entry name" value="HCDH"/>
    <property type="match status" value="1"/>
</dbReference>
<dbReference type="InterPro" id="IPR036291">
    <property type="entry name" value="NAD(P)-bd_dom_sf"/>
</dbReference>
<dbReference type="InterPro" id="IPR006108">
    <property type="entry name" value="3HC_DH_C"/>
</dbReference>
<dbReference type="InterPro" id="IPR008927">
    <property type="entry name" value="6-PGluconate_DH-like_C_sf"/>
</dbReference>
<sequence length="301" mass="33246">MPAIIETPQWSAPADYESRNVVVLGGGVLGRRIATCWCSAGYNVVIRDITQKQCDEALQYISENVAAFATKATTGRSPGTISATLDLEDALQGAWIVFECVPEILELKIDTFAELVRLAPRDCILASNSSSYKSSEMIVKVKDDTKTRILNYRHAEAGLSPYIAVKESTGFIFNRIWAAIKRECLMVLAEGVSTPEQLDKAWMEILGCSFGPCMSMDSVGLDTVALIEKHYIKERGLGSEFTVDYLQKQYLDHGKIGMKSDKGGLYPRVQPKVVQLPPVLSPLIARTSWSKTSSSYEDNLF</sequence>
<dbReference type="InterPro" id="IPR006176">
    <property type="entry name" value="3-OHacyl-CoA_DH_NAD-bd"/>
</dbReference>
<dbReference type="SUPFAM" id="SSF51735">
    <property type="entry name" value="NAD(P)-binding Rossmann-fold domains"/>
    <property type="match status" value="1"/>
</dbReference>
<dbReference type="AlphaFoldDB" id="A0A4S8SID8"/>
<keyword evidence="2" id="KW-0560">Oxidoreductase</keyword>
<dbReference type="SUPFAM" id="SSF48179">
    <property type="entry name" value="6-phosphogluconate dehydrogenase C-terminal domain-like"/>
    <property type="match status" value="1"/>
</dbReference>
<protein>
    <submittedName>
        <fullName evidence="5">3-hydroxyacyl-CoA dehydrogenase</fullName>
    </submittedName>
</protein>
<proteinExistence type="inferred from homology"/>
<evidence type="ECO:0000313" key="5">
    <source>
        <dbReference type="EMBL" id="THV70474.1"/>
    </source>
</evidence>
<organism evidence="5 6">
    <name type="scientific">Aureobasidium pullulans</name>
    <name type="common">Black yeast</name>
    <name type="synonym">Pullularia pullulans</name>
    <dbReference type="NCBI Taxonomy" id="5580"/>
    <lineage>
        <taxon>Eukaryota</taxon>
        <taxon>Fungi</taxon>
        <taxon>Dikarya</taxon>
        <taxon>Ascomycota</taxon>
        <taxon>Pezizomycotina</taxon>
        <taxon>Dothideomycetes</taxon>
        <taxon>Dothideomycetidae</taxon>
        <taxon>Dothideales</taxon>
        <taxon>Saccotheciaceae</taxon>
        <taxon>Aureobasidium</taxon>
    </lineage>
</organism>
<gene>
    <name evidence="5" type="ORF">D6D28_05138</name>
</gene>
<dbReference type="Pfam" id="PF02737">
    <property type="entry name" value="3HCDH_N"/>
    <property type="match status" value="1"/>
</dbReference>
<dbReference type="PANTHER" id="PTHR48075">
    <property type="entry name" value="3-HYDROXYACYL-COA DEHYDROGENASE FAMILY PROTEIN"/>
    <property type="match status" value="1"/>
</dbReference>
<comment type="similarity">
    <text evidence="1">Belongs to the 3-hydroxyacyl-CoA dehydrogenase family.</text>
</comment>
<evidence type="ECO:0000256" key="2">
    <source>
        <dbReference type="ARBA" id="ARBA00023002"/>
    </source>
</evidence>
<evidence type="ECO:0000259" key="4">
    <source>
        <dbReference type="Pfam" id="PF02737"/>
    </source>
</evidence>
<evidence type="ECO:0000313" key="6">
    <source>
        <dbReference type="Proteomes" id="UP000304951"/>
    </source>
</evidence>
<name>A0A4S8SID8_AURPU</name>
<dbReference type="InterPro" id="IPR022694">
    <property type="entry name" value="3-OHacyl-CoA_DH"/>
</dbReference>
<reference evidence="5 6" key="1">
    <citation type="submission" date="2018-10" db="EMBL/GenBank/DDBJ databases">
        <title>Fifty Aureobasidium pullulans genomes reveal a recombining polyextremotolerant generalist.</title>
        <authorList>
            <person name="Gostincar C."/>
            <person name="Turk M."/>
            <person name="Zajc J."/>
            <person name="Gunde-Cimerman N."/>
        </authorList>
    </citation>
    <scope>NUCLEOTIDE SEQUENCE [LARGE SCALE GENOMIC DNA]</scope>
    <source>
        <strain evidence="5 6">EXF-11900</strain>
    </source>
</reference>
<dbReference type="GO" id="GO:0006631">
    <property type="term" value="P:fatty acid metabolic process"/>
    <property type="evidence" value="ECO:0007669"/>
    <property type="project" value="InterPro"/>
</dbReference>
<dbReference type="Proteomes" id="UP000304951">
    <property type="component" value="Unassembled WGS sequence"/>
</dbReference>
<dbReference type="GO" id="GO:0070403">
    <property type="term" value="F:NAD+ binding"/>
    <property type="evidence" value="ECO:0007669"/>
    <property type="project" value="InterPro"/>
</dbReference>
<dbReference type="PANTHER" id="PTHR48075:SF3">
    <property type="entry name" value="3-HYDROXYACYL-COA DEHYDROGENASE"/>
    <property type="match status" value="1"/>
</dbReference>
<dbReference type="Pfam" id="PF00725">
    <property type="entry name" value="3HCDH"/>
    <property type="match status" value="1"/>
</dbReference>
<dbReference type="InterPro" id="IPR013328">
    <property type="entry name" value="6PGD_dom2"/>
</dbReference>
<dbReference type="Gene3D" id="1.10.1040.10">
    <property type="entry name" value="N-(1-d-carboxylethyl)-l-norvaline Dehydrogenase, domain 2"/>
    <property type="match status" value="1"/>
</dbReference>
<feature type="domain" description="3-hydroxyacyl-CoA dehydrogenase C-terminal" evidence="3">
    <location>
        <begin position="170"/>
        <end position="264"/>
    </location>
</feature>
<dbReference type="EMBL" id="QZAF01000197">
    <property type="protein sequence ID" value="THV70474.1"/>
    <property type="molecule type" value="Genomic_DNA"/>
</dbReference>
<dbReference type="GO" id="GO:0016616">
    <property type="term" value="F:oxidoreductase activity, acting on the CH-OH group of donors, NAD or NADP as acceptor"/>
    <property type="evidence" value="ECO:0007669"/>
    <property type="project" value="InterPro"/>
</dbReference>